<comment type="subcellular location">
    <subcellularLocation>
        <location evidence="1">Nucleus</location>
    </subcellularLocation>
</comment>
<evidence type="ECO:0000256" key="11">
    <source>
        <dbReference type="PROSITE-ProRule" id="PRU00042"/>
    </source>
</evidence>
<feature type="domain" description="C2H2-type" evidence="12">
    <location>
        <begin position="815"/>
        <end position="842"/>
    </location>
</feature>
<evidence type="ECO:0000256" key="4">
    <source>
        <dbReference type="ARBA" id="ARBA00022737"/>
    </source>
</evidence>
<feature type="domain" description="C2H2-type" evidence="12">
    <location>
        <begin position="356"/>
        <end position="378"/>
    </location>
</feature>
<keyword evidence="3" id="KW-0479">Metal-binding</keyword>
<dbReference type="FunFam" id="3.30.160.60:FF:000688">
    <property type="entry name" value="zinc finger protein 197 isoform X1"/>
    <property type="match status" value="1"/>
</dbReference>
<feature type="domain" description="C2H2-type" evidence="12">
    <location>
        <begin position="178"/>
        <end position="205"/>
    </location>
</feature>
<dbReference type="GO" id="GO:0001228">
    <property type="term" value="F:DNA-binding transcription activator activity, RNA polymerase II-specific"/>
    <property type="evidence" value="ECO:0007669"/>
    <property type="project" value="TreeGrafter"/>
</dbReference>
<proteinExistence type="inferred from homology"/>
<keyword evidence="9" id="KW-0804">Transcription</keyword>
<reference evidence="13" key="1">
    <citation type="submission" date="2022-01" db="EMBL/GenBank/DDBJ databases">
        <authorList>
            <person name="King R."/>
        </authorList>
    </citation>
    <scope>NUCLEOTIDE SEQUENCE</scope>
</reference>
<dbReference type="PANTHER" id="PTHR24376:SF235">
    <property type="entry name" value="C2H2-TYPE DOMAIN-CONTAINING PROTEIN"/>
    <property type="match status" value="1"/>
</dbReference>
<dbReference type="Pfam" id="PF00096">
    <property type="entry name" value="zf-C2H2"/>
    <property type="match status" value="7"/>
</dbReference>
<keyword evidence="6" id="KW-0862">Zinc</keyword>
<feature type="domain" description="C2H2-type" evidence="12">
    <location>
        <begin position="116"/>
        <end position="144"/>
    </location>
</feature>
<feature type="domain" description="C2H2-type" evidence="12">
    <location>
        <begin position="876"/>
        <end position="904"/>
    </location>
</feature>
<feature type="domain" description="C2H2-type" evidence="12">
    <location>
        <begin position="536"/>
        <end position="563"/>
    </location>
</feature>
<dbReference type="EMBL" id="OU892289">
    <property type="protein sequence ID" value="CAG9763105.1"/>
    <property type="molecule type" value="Genomic_DNA"/>
</dbReference>
<dbReference type="InterPro" id="IPR036236">
    <property type="entry name" value="Znf_C2H2_sf"/>
</dbReference>
<keyword evidence="7" id="KW-0805">Transcription regulation</keyword>
<dbReference type="GO" id="GO:0005634">
    <property type="term" value="C:nucleus"/>
    <property type="evidence" value="ECO:0007669"/>
    <property type="project" value="UniProtKB-SubCell"/>
</dbReference>
<feature type="domain" description="C2H2-type" evidence="12">
    <location>
        <begin position="1003"/>
        <end position="1030"/>
    </location>
</feature>
<feature type="domain" description="C2H2-type" evidence="12">
    <location>
        <begin position="234"/>
        <end position="262"/>
    </location>
</feature>
<dbReference type="PANTHER" id="PTHR24376">
    <property type="entry name" value="ZINC FINGER PROTEIN"/>
    <property type="match status" value="1"/>
</dbReference>
<accession>A0A9N9QFW8</accession>
<feature type="domain" description="C2H2-type" evidence="12">
    <location>
        <begin position="592"/>
        <end position="620"/>
    </location>
</feature>
<dbReference type="SUPFAM" id="SSF57667">
    <property type="entry name" value="beta-beta-alpha zinc fingers"/>
    <property type="match status" value="14"/>
</dbReference>
<evidence type="ECO:0000313" key="14">
    <source>
        <dbReference type="Proteomes" id="UP001152799"/>
    </source>
</evidence>
<feature type="domain" description="C2H2-type" evidence="12">
    <location>
        <begin position="285"/>
        <end position="312"/>
    </location>
</feature>
<gene>
    <name evidence="13" type="ORF">CEUTPL_LOCUS3775</name>
</gene>
<keyword evidence="5 11" id="KW-0863">Zinc-finger</keyword>
<dbReference type="InterPro" id="IPR013087">
    <property type="entry name" value="Znf_C2H2_type"/>
</dbReference>
<dbReference type="Proteomes" id="UP001152799">
    <property type="component" value="Chromosome 13"/>
</dbReference>
<name>A0A9N9QFW8_9CUCU</name>
<keyword evidence="14" id="KW-1185">Reference proteome</keyword>
<keyword evidence="4" id="KW-0677">Repeat</keyword>
<feature type="domain" description="C2H2-type" evidence="12">
    <location>
        <begin position="150"/>
        <end position="177"/>
    </location>
</feature>
<feature type="domain" description="C2H2-type" evidence="12">
    <location>
        <begin position="206"/>
        <end position="233"/>
    </location>
</feature>
<dbReference type="OrthoDB" id="3437960at2759"/>
<organism evidence="13 14">
    <name type="scientific">Ceutorhynchus assimilis</name>
    <name type="common">cabbage seed weevil</name>
    <dbReference type="NCBI Taxonomy" id="467358"/>
    <lineage>
        <taxon>Eukaryota</taxon>
        <taxon>Metazoa</taxon>
        <taxon>Ecdysozoa</taxon>
        <taxon>Arthropoda</taxon>
        <taxon>Hexapoda</taxon>
        <taxon>Insecta</taxon>
        <taxon>Pterygota</taxon>
        <taxon>Neoptera</taxon>
        <taxon>Endopterygota</taxon>
        <taxon>Coleoptera</taxon>
        <taxon>Polyphaga</taxon>
        <taxon>Cucujiformia</taxon>
        <taxon>Curculionidae</taxon>
        <taxon>Ceutorhynchinae</taxon>
        <taxon>Ceutorhynchus</taxon>
    </lineage>
</organism>
<evidence type="ECO:0000313" key="13">
    <source>
        <dbReference type="EMBL" id="CAG9763105.1"/>
    </source>
</evidence>
<evidence type="ECO:0000256" key="6">
    <source>
        <dbReference type="ARBA" id="ARBA00022833"/>
    </source>
</evidence>
<feature type="domain" description="C2H2-type" evidence="12">
    <location>
        <begin position="413"/>
        <end position="440"/>
    </location>
</feature>
<feature type="domain" description="C2H2-type" evidence="12">
    <location>
        <begin position="791"/>
        <end position="818"/>
    </location>
</feature>
<evidence type="ECO:0000256" key="10">
    <source>
        <dbReference type="ARBA" id="ARBA00023242"/>
    </source>
</evidence>
<dbReference type="Pfam" id="PF13912">
    <property type="entry name" value="zf-C2H2_6"/>
    <property type="match status" value="2"/>
</dbReference>
<feature type="domain" description="C2H2-type" evidence="12">
    <location>
        <begin position="54"/>
        <end position="81"/>
    </location>
</feature>
<feature type="domain" description="C2H2-type" evidence="12">
    <location>
        <begin position="564"/>
        <end position="591"/>
    </location>
</feature>
<feature type="domain" description="C2H2-type" evidence="12">
    <location>
        <begin position="751"/>
        <end position="778"/>
    </location>
</feature>
<dbReference type="GO" id="GO:0000978">
    <property type="term" value="F:RNA polymerase II cis-regulatory region sequence-specific DNA binding"/>
    <property type="evidence" value="ECO:0007669"/>
    <property type="project" value="TreeGrafter"/>
</dbReference>
<feature type="domain" description="C2H2-type" evidence="12">
    <location>
        <begin position="441"/>
        <end position="464"/>
    </location>
</feature>
<evidence type="ECO:0000256" key="9">
    <source>
        <dbReference type="ARBA" id="ARBA00023163"/>
    </source>
</evidence>
<dbReference type="FunFam" id="3.30.160.60:FF:000100">
    <property type="entry name" value="Zinc finger 45-like"/>
    <property type="match status" value="1"/>
</dbReference>
<evidence type="ECO:0000256" key="5">
    <source>
        <dbReference type="ARBA" id="ARBA00022771"/>
    </source>
</evidence>
<dbReference type="PROSITE" id="PS00028">
    <property type="entry name" value="ZINC_FINGER_C2H2_1"/>
    <property type="match status" value="24"/>
</dbReference>
<dbReference type="GO" id="GO:0030674">
    <property type="term" value="F:protein-macromolecule adaptor activity"/>
    <property type="evidence" value="ECO:0007669"/>
    <property type="project" value="UniProtKB-ARBA"/>
</dbReference>
<evidence type="ECO:0000256" key="2">
    <source>
        <dbReference type="ARBA" id="ARBA00006991"/>
    </source>
</evidence>
<keyword evidence="8" id="KW-0238">DNA-binding</keyword>
<feature type="domain" description="C2H2-type" evidence="12">
    <location>
        <begin position="1031"/>
        <end position="1058"/>
    </location>
</feature>
<comment type="similarity">
    <text evidence="2">Belongs to the krueppel C2H2-type zinc-finger protein family.</text>
</comment>
<feature type="domain" description="C2H2-type" evidence="12">
    <location>
        <begin position="1061"/>
        <end position="1088"/>
    </location>
</feature>
<dbReference type="FunFam" id="3.30.160.60:FF:001498">
    <property type="entry name" value="Zinc finger protein 404"/>
    <property type="match status" value="2"/>
</dbReference>
<dbReference type="FunFam" id="3.30.160.60:FF:000663">
    <property type="entry name" value="Zinc finger protein 45"/>
    <property type="match status" value="1"/>
</dbReference>
<feature type="domain" description="C2H2-type" evidence="12">
    <location>
        <begin position="475"/>
        <end position="503"/>
    </location>
</feature>
<dbReference type="SMART" id="SM00355">
    <property type="entry name" value="ZnF_C2H2"/>
    <property type="match status" value="34"/>
</dbReference>
<evidence type="ECO:0000256" key="7">
    <source>
        <dbReference type="ARBA" id="ARBA00023015"/>
    </source>
</evidence>
<dbReference type="Gene3D" id="3.30.160.60">
    <property type="entry name" value="Classic Zinc Finger"/>
    <property type="match status" value="20"/>
</dbReference>
<evidence type="ECO:0000256" key="3">
    <source>
        <dbReference type="ARBA" id="ARBA00022723"/>
    </source>
</evidence>
<sequence>MIYGKRFLVEDIMLNISHSEDEDFDCPLCPEQKFSKPALFIKHIDTKHQKRYMYNCSQCGKGFHSKTLCSEHMNVHLGVKPFRCIVCNAGFTYTKSVVTHQLKAHRVEILGKAHTTECTFCRNRFVSVASLERHVQQVHSGPKRPKEKIHLCDICGMGFAKKNKMVVHQRVHTGVKPYSCRYCEKSFSKSGERNCHERIHTGERPFSCEYCGKAFRQSAPFKVHIRTHTGERPYVCELCTKGFTTNQGLRLHKRNCTSGDAADDNYVICNIKNEDCEEIPIKKEFKCPKCPKTFSTSGKLKAHRKIHLKSNKDFVETHTYKFDFLQDLYICNTCSAEFQQETEAKDHIKNIHEKEYSCSQCNKNFKTLYEMGAHSSDHHPQGHVACPLCTYKSPKKGSLLIHINYVHLKKFSYFCQTCGKGFNDHLLFKEHANEHLGVRPFGCVVCGKTFTYTRYLYTHQVRAHRVSIDGILLPNQCSYCNRKYSKSETLEKHMEESHLKQGPHEKKHLCETCGKGFAQRSKLVIHERVHTGYKPYACAHCGKCFTKKDYLVMHERVHSGEKPYGCEYCGKRFSQGAPLRIHLRIHTGEKPYECSLCKARFSSKSALKCHKNCIYNSKKRGKGRPKKLLSCPKCPKTKFKTQKLANLHKHFHQDSSYFNFDKHYRVFSCLYCQAEFSKKKKALEHSTKHSINCEECSEQCDNAFLLSLHMAKHNEENKLVCPLCNSQTHKSVLEIRKHIAKEHFEDKPEMLQCDTCNKQFTKIKDLRNHQKLHKVERLESLYTFNLLRNSYSCDTCLQEFPTKQDIDVHVETHSYTCPVCSKKFKKALLIGLHMAEHNDEGIISCPMCSHDFKTKCKSRLIRHIRQTHQKERPKTSQCEYCGSSYLSKTMLEDHIRVVHLQKEPYKCIVCGNTFTLQSSMRIHQINKHRVVDESEMSSNYCALCKMSFKRPTSLAKHLEMKRCIPTPRVERQGHFVCDLCGKEFRFYKTFNLHLRDHAGDKPYKCSFCPKSFVINSKRLSHEVSHTDQRPFSCETCGQSYKTWKHLRRHLVVHGTQLKATVNCAFCGQEFGTKETQRAHMKICDRSKPVNG</sequence>
<dbReference type="FunFam" id="3.30.160.60:FF:002343">
    <property type="entry name" value="Zinc finger protein 33A"/>
    <property type="match status" value="1"/>
</dbReference>
<protein>
    <recommendedName>
        <fullName evidence="12">C2H2-type domain-containing protein</fullName>
    </recommendedName>
</protein>
<dbReference type="AlphaFoldDB" id="A0A9N9QFW8"/>
<feature type="domain" description="C2H2-type" evidence="12">
    <location>
        <begin position="329"/>
        <end position="357"/>
    </location>
</feature>
<dbReference type="FunFam" id="3.30.160.60:FF:002737">
    <property type="entry name" value="AGAP008430-PA"/>
    <property type="match status" value="1"/>
</dbReference>
<feature type="domain" description="C2H2-type" evidence="12">
    <location>
        <begin position="508"/>
        <end position="535"/>
    </location>
</feature>
<evidence type="ECO:0000259" key="12">
    <source>
        <dbReference type="PROSITE" id="PS50157"/>
    </source>
</evidence>
<feature type="domain" description="C2H2-type" evidence="12">
    <location>
        <begin position="905"/>
        <end position="928"/>
    </location>
</feature>
<dbReference type="GO" id="GO:0008270">
    <property type="term" value="F:zinc ion binding"/>
    <property type="evidence" value="ECO:0007669"/>
    <property type="project" value="UniProtKB-KW"/>
</dbReference>
<keyword evidence="10" id="KW-0539">Nucleus</keyword>
<evidence type="ECO:0000256" key="8">
    <source>
        <dbReference type="ARBA" id="ARBA00023125"/>
    </source>
</evidence>
<evidence type="ECO:0000256" key="1">
    <source>
        <dbReference type="ARBA" id="ARBA00004123"/>
    </source>
</evidence>
<dbReference type="PROSITE" id="PS50157">
    <property type="entry name" value="ZINC_FINGER_C2H2_2"/>
    <property type="match status" value="25"/>
</dbReference>
<dbReference type="FunFam" id="3.30.160.60:FF:000446">
    <property type="entry name" value="Zinc finger protein"/>
    <property type="match status" value="1"/>
</dbReference>
<feature type="domain" description="C2H2-type" evidence="12">
    <location>
        <begin position="975"/>
        <end position="1002"/>
    </location>
</feature>